<dbReference type="AlphaFoldDB" id="A0A381TJX5"/>
<dbReference type="GO" id="GO:0000287">
    <property type="term" value="F:magnesium ion binding"/>
    <property type="evidence" value="ECO:0007669"/>
    <property type="project" value="TreeGrafter"/>
</dbReference>
<accession>A0A381TJX5</accession>
<evidence type="ECO:0000256" key="1">
    <source>
        <dbReference type="ARBA" id="ARBA00001946"/>
    </source>
</evidence>
<protein>
    <recommendedName>
        <fullName evidence="4">Mandelate racemase/muconate lactonizing enzyme C-terminal domain-containing protein</fullName>
    </recommendedName>
</protein>
<dbReference type="GO" id="GO:0016836">
    <property type="term" value="F:hydro-lyase activity"/>
    <property type="evidence" value="ECO:0007669"/>
    <property type="project" value="TreeGrafter"/>
</dbReference>
<dbReference type="PROSITE" id="PS00908">
    <property type="entry name" value="MR_MLE_1"/>
    <property type="match status" value="1"/>
</dbReference>
<dbReference type="SMART" id="SM00922">
    <property type="entry name" value="MR_MLE"/>
    <property type="match status" value="1"/>
</dbReference>
<dbReference type="Pfam" id="PF13378">
    <property type="entry name" value="MR_MLE_C"/>
    <property type="match status" value="1"/>
</dbReference>
<dbReference type="InterPro" id="IPR018110">
    <property type="entry name" value="Mandel_Rmase/mucon_lact_enz_CS"/>
</dbReference>
<evidence type="ECO:0000313" key="5">
    <source>
        <dbReference type="EMBL" id="SVA15821.1"/>
    </source>
</evidence>
<dbReference type="InterPro" id="IPR046945">
    <property type="entry name" value="RHMD-like"/>
</dbReference>
<dbReference type="SFLD" id="SFLDS00001">
    <property type="entry name" value="Enolase"/>
    <property type="match status" value="1"/>
</dbReference>
<evidence type="ECO:0000256" key="3">
    <source>
        <dbReference type="ARBA" id="ARBA00022842"/>
    </source>
</evidence>
<keyword evidence="3" id="KW-0460">Magnesium</keyword>
<feature type="non-terminal residue" evidence="5">
    <location>
        <position position="261"/>
    </location>
</feature>
<dbReference type="GO" id="GO:0009063">
    <property type="term" value="P:amino acid catabolic process"/>
    <property type="evidence" value="ECO:0007669"/>
    <property type="project" value="InterPro"/>
</dbReference>
<gene>
    <name evidence="5" type="ORF">METZ01_LOCUS68675</name>
</gene>
<dbReference type="GO" id="GO:0016052">
    <property type="term" value="P:carbohydrate catabolic process"/>
    <property type="evidence" value="ECO:0007669"/>
    <property type="project" value="TreeGrafter"/>
</dbReference>
<dbReference type="InterPro" id="IPR013341">
    <property type="entry name" value="Mandelate_racemase_N_dom"/>
</dbReference>
<keyword evidence="2" id="KW-0479">Metal-binding</keyword>
<dbReference type="PANTHER" id="PTHR13794">
    <property type="entry name" value="ENOLASE SUPERFAMILY, MANDELATE RACEMASE"/>
    <property type="match status" value="1"/>
</dbReference>
<proteinExistence type="predicted"/>
<dbReference type="Gene3D" id="3.30.390.10">
    <property type="entry name" value="Enolase-like, N-terminal domain"/>
    <property type="match status" value="1"/>
</dbReference>
<dbReference type="Gene3D" id="3.20.20.120">
    <property type="entry name" value="Enolase-like C-terminal domain"/>
    <property type="match status" value="1"/>
</dbReference>
<dbReference type="SUPFAM" id="SSF54826">
    <property type="entry name" value="Enolase N-terminal domain-like"/>
    <property type="match status" value="1"/>
</dbReference>
<dbReference type="Pfam" id="PF02746">
    <property type="entry name" value="MR_MLE_N"/>
    <property type="match status" value="1"/>
</dbReference>
<comment type="cofactor">
    <cofactor evidence="1">
        <name>Mg(2+)</name>
        <dbReference type="ChEBI" id="CHEBI:18420"/>
    </cofactor>
</comment>
<dbReference type="InterPro" id="IPR029065">
    <property type="entry name" value="Enolase_C-like"/>
</dbReference>
<dbReference type="CDD" id="cd03316">
    <property type="entry name" value="MR_like"/>
    <property type="match status" value="1"/>
</dbReference>
<dbReference type="InterPro" id="IPR036849">
    <property type="entry name" value="Enolase-like_C_sf"/>
</dbReference>
<dbReference type="PANTHER" id="PTHR13794:SF58">
    <property type="entry name" value="MITOCHONDRIAL ENOLASE SUPERFAMILY MEMBER 1"/>
    <property type="match status" value="1"/>
</dbReference>
<dbReference type="EMBL" id="UINC01004639">
    <property type="protein sequence ID" value="SVA15821.1"/>
    <property type="molecule type" value="Genomic_DNA"/>
</dbReference>
<dbReference type="SUPFAM" id="SSF51604">
    <property type="entry name" value="Enolase C-terminal domain-like"/>
    <property type="match status" value="1"/>
</dbReference>
<evidence type="ECO:0000256" key="2">
    <source>
        <dbReference type="ARBA" id="ARBA00022723"/>
    </source>
</evidence>
<dbReference type="InterPro" id="IPR029017">
    <property type="entry name" value="Enolase-like_N"/>
</dbReference>
<evidence type="ECO:0000259" key="4">
    <source>
        <dbReference type="SMART" id="SM00922"/>
    </source>
</evidence>
<name>A0A381TJX5_9ZZZZ</name>
<reference evidence="5" key="1">
    <citation type="submission" date="2018-05" db="EMBL/GenBank/DDBJ databases">
        <authorList>
            <person name="Lanie J.A."/>
            <person name="Ng W.-L."/>
            <person name="Kazmierczak K.M."/>
            <person name="Andrzejewski T.M."/>
            <person name="Davidsen T.M."/>
            <person name="Wayne K.J."/>
            <person name="Tettelin H."/>
            <person name="Glass J.I."/>
            <person name="Rusch D."/>
            <person name="Podicherti R."/>
            <person name="Tsui H.-C.T."/>
            <person name="Winkler M.E."/>
        </authorList>
    </citation>
    <scope>NUCLEOTIDE SEQUENCE</scope>
</reference>
<feature type="domain" description="Mandelate racemase/muconate lactonizing enzyme C-terminal" evidence="4">
    <location>
        <begin position="144"/>
        <end position="241"/>
    </location>
</feature>
<organism evidence="5">
    <name type="scientific">marine metagenome</name>
    <dbReference type="NCBI Taxonomy" id="408172"/>
    <lineage>
        <taxon>unclassified sequences</taxon>
        <taxon>metagenomes</taxon>
        <taxon>ecological metagenomes</taxon>
    </lineage>
</organism>
<dbReference type="InterPro" id="IPR013342">
    <property type="entry name" value="Mandelate_racemase_C"/>
</dbReference>
<sequence>MQIRNLETFQLNAPLEIPFGWSQDTISSRSVGLVKVTTDDGTIGWGEGCGGPSAVVVEDVLAPLLIGEDPTNRLGLWQKMFHSLYNANLAVGYGGSAISAIDTALWDITGKVLGLPISDLLGGRIRNSVPVYATGLYYTEGELPARLLAEARGYVESGFMGMKTKIGGLKIEDDVTRVKAIRDEIGPDIKLMVDANQAYNASSAIRIGRKLASLDLVWFEEPVNAQDIDGYLNVKSSLPMAIAGGENLRTRYEFQQFLSRR</sequence>